<evidence type="ECO:0000313" key="3">
    <source>
        <dbReference type="EMBL" id="GAA2034189.1"/>
    </source>
</evidence>
<dbReference type="RefSeq" id="WP_344371996.1">
    <property type="nucleotide sequence ID" value="NZ_BAAAPW010000002.1"/>
</dbReference>
<keyword evidence="2" id="KW-0812">Transmembrane</keyword>
<name>A0ABN2UCT2_9MICO</name>
<evidence type="ECO:0000256" key="1">
    <source>
        <dbReference type="SAM" id="MobiDB-lite"/>
    </source>
</evidence>
<keyword evidence="2" id="KW-1133">Transmembrane helix</keyword>
<dbReference type="Proteomes" id="UP001501196">
    <property type="component" value="Unassembled WGS sequence"/>
</dbReference>
<keyword evidence="4" id="KW-1185">Reference proteome</keyword>
<reference evidence="3 4" key="1">
    <citation type="journal article" date="2019" name="Int. J. Syst. Evol. Microbiol.">
        <title>The Global Catalogue of Microorganisms (GCM) 10K type strain sequencing project: providing services to taxonomists for standard genome sequencing and annotation.</title>
        <authorList>
            <consortium name="The Broad Institute Genomics Platform"/>
            <consortium name="The Broad Institute Genome Sequencing Center for Infectious Disease"/>
            <person name="Wu L."/>
            <person name="Ma J."/>
        </authorList>
    </citation>
    <scope>NUCLEOTIDE SEQUENCE [LARGE SCALE GENOMIC DNA]</scope>
    <source>
        <strain evidence="3 4">JCM 15672</strain>
    </source>
</reference>
<dbReference type="EMBL" id="BAAAPW010000002">
    <property type="protein sequence ID" value="GAA2034189.1"/>
    <property type="molecule type" value="Genomic_DNA"/>
</dbReference>
<feature type="transmembrane region" description="Helical" evidence="2">
    <location>
        <begin position="6"/>
        <end position="23"/>
    </location>
</feature>
<keyword evidence="2" id="KW-0472">Membrane</keyword>
<accession>A0ABN2UCT2</accession>
<feature type="compositionally biased region" description="Acidic residues" evidence="1">
    <location>
        <begin position="47"/>
        <end position="57"/>
    </location>
</feature>
<evidence type="ECO:0000313" key="4">
    <source>
        <dbReference type="Proteomes" id="UP001501196"/>
    </source>
</evidence>
<comment type="caution">
    <text evidence="3">The sequence shown here is derived from an EMBL/GenBank/DDBJ whole genome shotgun (WGS) entry which is preliminary data.</text>
</comment>
<gene>
    <name evidence="3" type="ORF">GCM10009819_17930</name>
</gene>
<proteinExistence type="predicted"/>
<organism evidence="3 4">
    <name type="scientific">Agromyces tropicus</name>
    <dbReference type="NCBI Taxonomy" id="555371"/>
    <lineage>
        <taxon>Bacteria</taxon>
        <taxon>Bacillati</taxon>
        <taxon>Actinomycetota</taxon>
        <taxon>Actinomycetes</taxon>
        <taxon>Micrococcales</taxon>
        <taxon>Microbacteriaceae</taxon>
        <taxon>Agromyces</taxon>
    </lineage>
</organism>
<evidence type="ECO:0000256" key="2">
    <source>
        <dbReference type="SAM" id="Phobius"/>
    </source>
</evidence>
<sequence>MDWTFWVGAIVIAVLVIVTQVFLHESRWSRREPEDEPRDEEPRDDGPDADDDGSPRP</sequence>
<feature type="region of interest" description="Disordered" evidence="1">
    <location>
        <begin position="28"/>
        <end position="57"/>
    </location>
</feature>
<protein>
    <submittedName>
        <fullName evidence="3">Uncharacterized protein</fullName>
    </submittedName>
</protein>